<dbReference type="Gene3D" id="3.40.1160.10">
    <property type="entry name" value="Acetylglutamate kinase-like"/>
    <property type="match status" value="1"/>
</dbReference>
<dbReference type="CDD" id="cd07079">
    <property type="entry name" value="ALDH_F18-19_ProA-GPR"/>
    <property type="match status" value="1"/>
</dbReference>
<evidence type="ECO:0000256" key="1">
    <source>
        <dbReference type="ARBA" id="ARBA00003492"/>
    </source>
</evidence>
<keyword evidence="14" id="KW-0067">ATP-binding</keyword>
<evidence type="ECO:0000256" key="5">
    <source>
        <dbReference type="ARBA" id="ARBA00009302"/>
    </source>
</evidence>
<dbReference type="HAMAP" id="MF_00456">
    <property type="entry name" value="ProB"/>
    <property type="match status" value="1"/>
</dbReference>
<dbReference type="InterPro" id="IPR015590">
    <property type="entry name" value="Aldehyde_DH_dom"/>
</dbReference>
<dbReference type="InterPro" id="IPR000965">
    <property type="entry name" value="GPR_dom"/>
</dbReference>
<dbReference type="Gene3D" id="3.40.309.10">
    <property type="entry name" value="Aldehyde Dehydrogenase, Chain A, domain 2"/>
    <property type="match status" value="1"/>
</dbReference>
<dbReference type="InterPro" id="IPR001048">
    <property type="entry name" value="Asp/Glu/Uridylate_kinase"/>
</dbReference>
<keyword evidence="16" id="KW-0560">Oxidoreductase</keyword>
<comment type="function">
    <text evidence="20">Catalyzes the NADPH dependent reduction of L-gamma-glutamyl 5-phosphate into L-glutamate 5-semialdehyde and phosphate. The product spontaneously undergoes cyclization to form 1-pyrroline-5-carboxylate.</text>
</comment>
<keyword evidence="12" id="KW-0547">Nucleotide-binding</keyword>
<dbReference type="OrthoDB" id="1934954at2759"/>
<evidence type="ECO:0000256" key="3">
    <source>
        <dbReference type="ARBA" id="ARBA00005185"/>
    </source>
</evidence>
<keyword evidence="13" id="KW-0418">Kinase</keyword>
<dbReference type="InterPro" id="IPR016161">
    <property type="entry name" value="Ald_DH/histidinol_DH"/>
</dbReference>
<keyword evidence="27" id="KW-1185">Reference proteome</keyword>
<dbReference type="InterPro" id="IPR020593">
    <property type="entry name" value="G-glutamylP_reductase_CS"/>
</dbReference>
<dbReference type="InterPro" id="IPR016162">
    <property type="entry name" value="Ald_DH_N"/>
</dbReference>
<dbReference type="FunFam" id="3.40.1160.10:FF:000018">
    <property type="entry name" value="Glutamate 5-kinase"/>
    <property type="match status" value="1"/>
</dbReference>
<reference evidence="26 27" key="1">
    <citation type="journal article" date="2015" name="Proc. Natl. Acad. Sci. U.S.A.">
        <title>The resurrection genome of Boea hygrometrica: A blueprint for survival of dehydration.</title>
        <authorList>
            <person name="Xiao L."/>
            <person name="Yang G."/>
            <person name="Zhang L."/>
            <person name="Yang X."/>
            <person name="Zhao S."/>
            <person name="Ji Z."/>
            <person name="Zhou Q."/>
            <person name="Hu M."/>
            <person name="Wang Y."/>
            <person name="Chen M."/>
            <person name="Xu Y."/>
            <person name="Jin H."/>
            <person name="Xiao X."/>
            <person name="Hu G."/>
            <person name="Bao F."/>
            <person name="Hu Y."/>
            <person name="Wan P."/>
            <person name="Li L."/>
            <person name="Deng X."/>
            <person name="Kuang T."/>
            <person name="Xiang C."/>
            <person name="Zhu J.K."/>
            <person name="Oliver M.J."/>
            <person name="He Y."/>
        </authorList>
    </citation>
    <scope>NUCLEOTIDE SEQUENCE [LARGE SCALE GENOMIC DNA]</scope>
    <source>
        <strain evidence="27">cv. XS01</strain>
    </source>
</reference>
<comment type="catalytic activity">
    <reaction evidence="18">
        <text>L-glutamate 5-semialdehyde + phosphate + NADP(+) = L-glutamyl 5-phosphate + NADPH + H(+)</text>
        <dbReference type="Rhea" id="RHEA:19541"/>
        <dbReference type="ChEBI" id="CHEBI:15378"/>
        <dbReference type="ChEBI" id="CHEBI:43474"/>
        <dbReference type="ChEBI" id="CHEBI:57783"/>
        <dbReference type="ChEBI" id="CHEBI:58066"/>
        <dbReference type="ChEBI" id="CHEBI:58274"/>
        <dbReference type="ChEBI" id="CHEBI:58349"/>
        <dbReference type="EC" id="1.2.1.41"/>
    </reaction>
</comment>
<evidence type="ECO:0000256" key="7">
    <source>
        <dbReference type="ARBA" id="ARBA00013002"/>
    </source>
</evidence>
<gene>
    <name evidence="26" type="ORF">F511_02375</name>
</gene>
<keyword evidence="11" id="KW-0808">Transferase</keyword>
<comment type="similarity">
    <text evidence="4">In the C-terminal section; belongs to the gamma-glutamyl phosphate reductase family.</text>
</comment>
<comment type="pathway">
    <text evidence="2">Amino-acid biosynthesis; L-proline biosynthesis; L-glutamate 5-semialdehyde from L-glutamate: step 2/2.</text>
</comment>
<dbReference type="AlphaFoldDB" id="A0A2Z7CCH4"/>
<evidence type="ECO:0000256" key="2">
    <source>
        <dbReference type="ARBA" id="ARBA00004985"/>
    </source>
</evidence>
<evidence type="ECO:0000256" key="4">
    <source>
        <dbReference type="ARBA" id="ARBA00006300"/>
    </source>
</evidence>
<comment type="pathway">
    <text evidence="3">Amino-acid biosynthesis; L-proline biosynthesis; L-glutamate 5-semialdehyde from L-glutamate: step 1/2.</text>
</comment>
<evidence type="ECO:0000256" key="23">
    <source>
        <dbReference type="ARBA" id="ARBA00077451"/>
    </source>
</evidence>
<evidence type="ECO:0000313" key="27">
    <source>
        <dbReference type="Proteomes" id="UP000250235"/>
    </source>
</evidence>
<dbReference type="GO" id="GO:0005737">
    <property type="term" value="C:cytoplasm"/>
    <property type="evidence" value="ECO:0007669"/>
    <property type="project" value="InterPro"/>
</dbReference>
<evidence type="ECO:0000256" key="19">
    <source>
        <dbReference type="ARBA" id="ARBA00049141"/>
    </source>
</evidence>
<evidence type="ECO:0000256" key="13">
    <source>
        <dbReference type="ARBA" id="ARBA00022777"/>
    </source>
</evidence>
<evidence type="ECO:0000256" key="20">
    <source>
        <dbReference type="ARBA" id="ARBA00059423"/>
    </source>
</evidence>
<accession>A0A2Z7CCH4</accession>
<dbReference type="NCBIfam" id="NF001221">
    <property type="entry name" value="PRK00197.1"/>
    <property type="match status" value="1"/>
</dbReference>
<evidence type="ECO:0000256" key="9">
    <source>
        <dbReference type="ARBA" id="ARBA00022605"/>
    </source>
</evidence>
<dbReference type="InterPro" id="IPR005715">
    <property type="entry name" value="Glu_5kinase/COase_Synthase"/>
</dbReference>
<keyword evidence="15" id="KW-0521">NADP</keyword>
<dbReference type="InterPro" id="IPR041739">
    <property type="entry name" value="G5K_ProB"/>
</dbReference>
<dbReference type="InterPro" id="IPR036393">
    <property type="entry name" value="AceGlu_kinase-like_sf"/>
</dbReference>
<proteinExistence type="inferred from homology"/>
<evidence type="ECO:0000256" key="22">
    <source>
        <dbReference type="ARBA" id="ARBA00075718"/>
    </source>
</evidence>
<dbReference type="Pfam" id="PF00171">
    <property type="entry name" value="Aldedh"/>
    <property type="match status" value="1"/>
</dbReference>
<evidence type="ECO:0000256" key="17">
    <source>
        <dbReference type="ARBA" id="ARBA00023268"/>
    </source>
</evidence>
<feature type="domain" description="Aldehyde dehydrogenase" evidence="24">
    <location>
        <begin position="257"/>
        <end position="540"/>
    </location>
</feature>
<dbReference type="NCBIfam" id="TIGR01027">
    <property type="entry name" value="proB"/>
    <property type="match status" value="1"/>
</dbReference>
<dbReference type="EMBL" id="KQ999293">
    <property type="protein sequence ID" value="KZV42173.1"/>
    <property type="molecule type" value="Genomic_DNA"/>
</dbReference>
<dbReference type="Proteomes" id="UP000250235">
    <property type="component" value="Unassembled WGS sequence"/>
</dbReference>
<dbReference type="InterPro" id="IPR016163">
    <property type="entry name" value="Ald_DH_C"/>
</dbReference>
<dbReference type="Gene3D" id="3.40.605.10">
    <property type="entry name" value="Aldehyde Dehydrogenase, Chain A, domain 1"/>
    <property type="match status" value="1"/>
</dbReference>
<dbReference type="GO" id="GO:0004349">
    <property type="term" value="F:glutamate 5-kinase activity"/>
    <property type="evidence" value="ECO:0007669"/>
    <property type="project" value="UniProtKB-EC"/>
</dbReference>
<dbReference type="FunFam" id="3.40.309.10:FF:000006">
    <property type="entry name" value="Gamma-glutamyl phosphate reductase"/>
    <property type="match status" value="1"/>
</dbReference>
<dbReference type="GO" id="GO:0004350">
    <property type="term" value="F:glutamate-5-semialdehyde dehydrogenase activity"/>
    <property type="evidence" value="ECO:0007669"/>
    <property type="project" value="UniProtKB-EC"/>
</dbReference>
<comment type="similarity">
    <text evidence="5">In the N-terminal section; belongs to the glutamate 5-kinase family.</text>
</comment>
<dbReference type="EC" id="2.7.2.11" evidence="6"/>
<evidence type="ECO:0000256" key="10">
    <source>
        <dbReference type="ARBA" id="ARBA00022650"/>
    </source>
</evidence>
<dbReference type="PRINTS" id="PR00474">
    <property type="entry name" value="GLU5KINASE"/>
</dbReference>
<dbReference type="PANTHER" id="PTHR11063">
    <property type="entry name" value="GLUTAMATE SEMIALDEHYDE DEHYDROGENASE"/>
    <property type="match status" value="1"/>
</dbReference>
<evidence type="ECO:0000256" key="12">
    <source>
        <dbReference type="ARBA" id="ARBA00022741"/>
    </source>
</evidence>
<evidence type="ECO:0000256" key="6">
    <source>
        <dbReference type="ARBA" id="ARBA00012777"/>
    </source>
</evidence>
<dbReference type="InterPro" id="IPR001057">
    <property type="entry name" value="Glu/AcGlu_kinase"/>
</dbReference>
<sequence>KRAVLKVGSNLLAADGGGLTARHASALAGFVAAGHAAGRQVVLVSSGAVAAGRALLREHAPATGDLAARQALAALGQAPMIALWQSLSARPVAQVLLTHDDLRNRRRYLNARTTLRGLLALDVLPVVNENDTVAVDELKLGDNDNLAAIVAALVDADLLLIASDVDALYSADPRRDPTAVPLPRVAALTPEILAMAGGSGSAVGTGGMRTKLEAAAKAAAAGIPTALFGGRDGATVGALSNDILHGTLIDAAATRMQARNEIRALALACRDAAPAIAALDGIAKAALLRDMAAALESRCADVLAANARDMAAAVAKGLQGAMLDRLRLDEARVAGIAAALREVAELPDPVGLVTRRETRPNGLVVERVRIPLGVVAMIYEARPNVTADAAALCLKAGNAVILRGGSEAIHSNAAIAAALQEALRAHGLPEAAVALVEDLRRETMVELLQLTDIVDLAIPRGGEGLIRFVAEHARVPVIKHYKGVCHLYVDRSADPQLALGLLVDGKTSRPGVCNALETLLVHRDVADAFLPLAARALRERGVELRGDERTRALLPEVKAATDDDYAAEFLDLILAVRVVDDLDAAIAHIRGHGSDHTEVIATRDEAAAQRFVQAIRSAVVMVNASSRFSDGGELGLGAEIGISTTRLHAYGPMGAEALTVERFVVRGEGQVRHAESLA</sequence>
<keyword evidence="10" id="KW-0641">Proline biosynthesis</keyword>
<evidence type="ECO:0000256" key="18">
    <source>
        <dbReference type="ARBA" id="ARBA00049024"/>
    </source>
</evidence>
<dbReference type="InterPro" id="IPR019797">
    <property type="entry name" value="Glutamate_5-kinase_CS"/>
</dbReference>
<organism evidence="26 27">
    <name type="scientific">Dorcoceras hygrometricum</name>
    <dbReference type="NCBI Taxonomy" id="472368"/>
    <lineage>
        <taxon>Eukaryota</taxon>
        <taxon>Viridiplantae</taxon>
        <taxon>Streptophyta</taxon>
        <taxon>Embryophyta</taxon>
        <taxon>Tracheophyta</taxon>
        <taxon>Spermatophyta</taxon>
        <taxon>Magnoliopsida</taxon>
        <taxon>eudicotyledons</taxon>
        <taxon>Gunneridae</taxon>
        <taxon>Pentapetalae</taxon>
        <taxon>asterids</taxon>
        <taxon>lamiids</taxon>
        <taxon>Lamiales</taxon>
        <taxon>Gesneriaceae</taxon>
        <taxon>Didymocarpoideae</taxon>
        <taxon>Trichosporeae</taxon>
        <taxon>Loxocarpinae</taxon>
        <taxon>Dorcoceras</taxon>
    </lineage>
</organism>
<dbReference type="SUPFAM" id="SSF53720">
    <property type="entry name" value="ALDH-like"/>
    <property type="match status" value="1"/>
</dbReference>
<evidence type="ECO:0000256" key="14">
    <source>
        <dbReference type="ARBA" id="ARBA00022840"/>
    </source>
</evidence>
<dbReference type="Pfam" id="PF00696">
    <property type="entry name" value="AA_kinase"/>
    <property type="match status" value="1"/>
</dbReference>
<evidence type="ECO:0000256" key="16">
    <source>
        <dbReference type="ARBA" id="ARBA00023002"/>
    </source>
</evidence>
<comment type="catalytic activity">
    <reaction evidence="19">
        <text>L-glutamate + ATP = L-glutamyl 5-phosphate + ADP</text>
        <dbReference type="Rhea" id="RHEA:14877"/>
        <dbReference type="ChEBI" id="CHEBI:29985"/>
        <dbReference type="ChEBI" id="CHEBI:30616"/>
        <dbReference type="ChEBI" id="CHEBI:58274"/>
        <dbReference type="ChEBI" id="CHEBI:456216"/>
        <dbReference type="EC" id="2.7.2.11"/>
    </reaction>
</comment>
<evidence type="ECO:0000256" key="11">
    <source>
        <dbReference type="ARBA" id="ARBA00022679"/>
    </source>
</evidence>
<dbReference type="GO" id="GO:0055129">
    <property type="term" value="P:L-proline biosynthetic process"/>
    <property type="evidence" value="ECO:0007669"/>
    <property type="project" value="UniProtKB-UniPathway"/>
</dbReference>
<keyword evidence="8" id="KW-0963">Cytoplasm</keyword>
<keyword evidence="17" id="KW-0511">Multifunctional enzyme</keyword>
<evidence type="ECO:0000259" key="25">
    <source>
        <dbReference type="Pfam" id="PF00696"/>
    </source>
</evidence>
<dbReference type="HAMAP" id="MF_00412">
    <property type="entry name" value="ProA"/>
    <property type="match status" value="1"/>
</dbReference>
<comment type="similarity">
    <text evidence="21">Belongs to the gamma-glutamyl phosphate reductase family.</text>
</comment>
<comment type="function">
    <text evidence="1">P5CS plays a key role in proline biosynthesis, leading to osmoregulation in plants.</text>
</comment>
<dbReference type="SUPFAM" id="SSF53633">
    <property type="entry name" value="Carbamate kinase-like"/>
    <property type="match status" value="1"/>
</dbReference>
<evidence type="ECO:0000259" key="24">
    <source>
        <dbReference type="Pfam" id="PF00171"/>
    </source>
</evidence>
<dbReference type="PROSITE" id="PS00902">
    <property type="entry name" value="GLUTAMATE_5_KINASE"/>
    <property type="match status" value="1"/>
</dbReference>
<evidence type="ECO:0000256" key="15">
    <source>
        <dbReference type="ARBA" id="ARBA00022857"/>
    </source>
</evidence>
<keyword evidence="9" id="KW-0028">Amino-acid biosynthesis</keyword>
<dbReference type="CDD" id="cd04242">
    <property type="entry name" value="AAK_G5K_ProB"/>
    <property type="match status" value="1"/>
</dbReference>
<name>A0A2Z7CCH4_9LAMI</name>
<dbReference type="PANTHER" id="PTHR11063:SF8">
    <property type="entry name" value="DELTA-1-PYRROLINE-5-CARBOXYLATE SYNTHASE"/>
    <property type="match status" value="1"/>
</dbReference>
<feature type="domain" description="Aspartate/glutamate/uridylate kinase" evidence="25">
    <location>
        <begin position="1"/>
        <end position="227"/>
    </location>
</feature>
<protein>
    <recommendedName>
        <fullName evidence="23">Glutamate-5-semialdehyde dehydrogenase</fullName>
        <ecNumber evidence="7">1.2.1.41</ecNumber>
        <ecNumber evidence="6">2.7.2.11</ecNumber>
    </recommendedName>
    <alternativeName>
        <fullName evidence="22">Glutamyl-gamma-semialdehyde dehydrogenase</fullName>
    </alternativeName>
</protein>
<dbReference type="NCBIfam" id="TIGR00407">
    <property type="entry name" value="proA"/>
    <property type="match status" value="1"/>
</dbReference>
<evidence type="ECO:0000313" key="26">
    <source>
        <dbReference type="EMBL" id="KZV42173.1"/>
    </source>
</evidence>
<evidence type="ECO:0000256" key="21">
    <source>
        <dbReference type="ARBA" id="ARBA00060997"/>
    </source>
</evidence>
<dbReference type="GO" id="GO:0005524">
    <property type="term" value="F:ATP binding"/>
    <property type="evidence" value="ECO:0007669"/>
    <property type="project" value="UniProtKB-KW"/>
</dbReference>
<dbReference type="PROSITE" id="PS01223">
    <property type="entry name" value="PROA"/>
    <property type="match status" value="1"/>
</dbReference>
<feature type="non-terminal residue" evidence="26">
    <location>
        <position position="1"/>
    </location>
</feature>
<evidence type="ECO:0000256" key="8">
    <source>
        <dbReference type="ARBA" id="ARBA00022490"/>
    </source>
</evidence>
<dbReference type="EC" id="1.2.1.41" evidence="7"/>
<dbReference type="UniPathway" id="UPA00098">
    <property type="reaction ID" value="UER00359"/>
</dbReference>